<feature type="compositionally biased region" description="Acidic residues" evidence="3">
    <location>
        <begin position="607"/>
        <end position="622"/>
    </location>
</feature>
<feature type="compositionally biased region" description="Polar residues" evidence="3">
    <location>
        <begin position="582"/>
        <end position="592"/>
    </location>
</feature>
<feature type="domain" description="Chromo" evidence="4">
    <location>
        <begin position="627"/>
        <end position="686"/>
    </location>
</feature>
<evidence type="ECO:0000256" key="1">
    <source>
        <dbReference type="ARBA" id="ARBA00004123"/>
    </source>
</evidence>
<dbReference type="PROSITE" id="PS00598">
    <property type="entry name" value="CHROMO_1"/>
    <property type="match status" value="1"/>
</dbReference>
<feature type="compositionally biased region" description="Acidic residues" evidence="3">
    <location>
        <begin position="544"/>
        <end position="562"/>
    </location>
</feature>
<keyword evidence="2" id="KW-0539">Nucleus</keyword>
<dbReference type="SMART" id="SM00298">
    <property type="entry name" value="CHROMO"/>
    <property type="match status" value="1"/>
</dbReference>
<sequence length="710" mass="79308">MPPKDSKEERAEIERLSSIHAPPGTSAGPYDPVAKKFIIHPIEGMTEMPMGIPIVADIDGNMSTSVTVAVCFDEESLLDFPIEYTLLKPLINDLVNITWGYDGDIPIYKLPGMKRNMRSPASCAERPYDGSSSLASTLLEGNGRGFVVPAVQVNDNTAVHRRSRLVQIISSIYMILAPLALSKEEFDVTTFRSYDVNVFSFGGLNPTGLTGLQMNASSGWDGGELKLFIGMLQGSWHVDLHDDPCRWTLFILIMRLPPGSDPGPFLFARFGLYCRAVVNANGEVRLFLFFKGNDLHTGWSPQADPAERQAFLREIADKFNDSNPANRVGYVAYPTEGHTHRRVPLAITRTHGLEQSNPNLYQYYGDSTSGIPIFGDEHSWRTRLFWESLMCTWNKSVASGQPPEVLSTISVHLVRDETSQLFVEQQVHYPLPSFPSGSNALALNPAVHEKDFRFLRFLWKRHDDLSRRYLLRMSKADFRAGQTKALGVLMEQEQGATLSDALRTLQISTPSLLAFKPGKKSKKATSSAIRVGKKRKLKQSELSDGNDELSENDVPTEDDENTMDCNSGPDAETSGLLAVPSVQDQSSNTTISGPARGSESRVPASSEDVEELLSEENDDEEVEAPQYSVSFIVDYKETSEKLYLVRWSDYSPEYDSWEPEHALLSSCETLINEYWRRIEAPAKTTDLQHDERSDRSTFKSLIMHSALTNR</sequence>
<dbReference type="Proteomes" id="UP001219525">
    <property type="component" value="Unassembled WGS sequence"/>
</dbReference>
<feature type="region of interest" description="Disordered" evidence="3">
    <location>
        <begin position="1"/>
        <end position="27"/>
    </location>
</feature>
<comment type="subcellular location">
    <subcellularLocation>
        <location evidence="1">Nucleus</location>
    </subcellularLocation>
</comment>
<organism evidence="5 6">
    <name type="scientific">Mycena pura</name>
    <dbReference type="NCBI Taxonomy" id="153505"/>
    <lineage>
        <taxon>Eukaryota</taxon>
        <taxon>Fungi</taxon>
        <taxon>Dikarya</taxon>
        <taxon>Basidiomycota</taxon>
        <taxon>Agaricomycotina</taxon>
        <taxon>Agaricomycetes</taxon>
        <taxon>Agaricomycetidae</taxon>
        <taxon>Agaricales</taxon>
        <taxon>Marasmiineae</taxon>
        <taxon>Mycenaceae</taxon>
        <taxon>Mycena</taxon>
    </lineage>
</organism>
<gene>
    <name evidence="5" type="ORF">GGX14DRAFT_558060</name>
</gene>
<dbReference type="GO" id="GO:0005634">
    <property type="term" value="C:nucleus"/>
    <property type="evidence" value="ECO:0007669"/>
    <property type="project" value="UniProtKB-SubCell"/>
</dbReference>
<dbReference type="GO" id="GO:0006338">
    <property type="term" value="P:chromatin remodeling"/>
    <property type="evidence" value="ECO:0007669"/>
    <property type="project" value="UniProtKB-ARBA"/>
</dbReference>
<accession>A0AAD6YMK1</accession>
<dbReference type="InterPro" id="IPR016197">
    <property type="entry name" value="Chromo-like_dom_sf"/>
</dbReference>
<feature type="region of interest" description="Disordered" evidence="3">
    <location>
        <begin position="524"/>
        <end position="622"/>
    </location>
</feature>
<dbReference type="Gene3D" id="2.40.50.40">
    <property type="match status" value="1"/>
</dbReference>
<evidence type="ECO:0000256" key="3">
    <source>
        <dbReference type="SAM" id="MobiDB-lite"/>
    </source>
</evidence>
<evidence type="ECO:0000256" key="2">
    <source>
        <dbReference type="ARBA" id="ARBA00023242"/>
    </source>
</evidence>
<dbReference type="InterPro" id="IPR023780">
    <property type="entry name" value="Chromo_domain"/>
</dbReference>
<proteinExistence type="predicted"/>
<dbReference type="Pfam" id="PF00385">
    <property type="entry name" value="Chromo"/>
    <property type="match status" value="1"/>
</dbReference>
<dbReference type="CDD" id="cd00024">
    <property type="entry name" value="CD_CSD"/>
    <property type="match status" value="1"/>
</dbReference>
<evidence type="ECO:0000313" key="6">
    <source>
        <dbReference type="Proteomes" id="UP001219525"/>
    </source>
</evidence>
<dbReference type="InterPro" id="IPR023779">
    <property type="entry name" value="Chromodomain_CS"/>
</dbReference>
<dbReference type="EMBL" id="JARJCW010000006">
    <property type="protein sequence ID" value="KAJ7223485.1"/>
    <property type="molecule type" value="Genomic_DNA"/>
</dbReference>
<name>A0AAD6YMK1_9AGAR</name>
<evidence type="ECO:0000259" key="4">
    <source>
        <dbReference type="PROSITE" id="PS50013"/>
    </source>
</evidence>
<dbReference type="SUPFAM" id="SSF54160">
    <property type="entry name" value="Chromo domain-like"/>
    <property type="match status" value="1"/>
</dbReference>
<dbReference type="InterPro" id="IPR000953">
    <property type="entry name" value="Chromo/chromo_shadow_dom"/>
</dbReference>
<comment type="caution">
    <text evidence="5">The sequence shown here is derived from an EMBL/GenBank/DDBJ whole genome shotgun (WGS) entry which is preliminary data.</text>
</comment>
<reference evidence="5" key="1">
    <citation type="submission" date="2023-03" db="EMBL/GenBank/DDBJ databases">
        <title>Massive genome expansion in bonnet fungi (Mycena s.s.) driven by repeated elements and novel gene families across ecological guilds.</title>
        <authorList>
            <consortium name="Lawrence Berkeley National Laboratory"/>
            <person name="Harder C.B."/>
            <person name="Miyauchi S."/>
            <person name="Viragh M."/>
            <person name="Kuo A."/>
            <person name="Thoen E."/>
            <person name="Andreopoulos B."/>
            <person name="Lu D."/>
            <person name="Skrede I."/>
            <person name="Drula E."/>
            <person name="Henrissat B."/>
            <person name="Morin E."/>
            <person name="Kohler A."/>
            <person name="Barry K."/>
            <person name="LaButti K."/>
            <person name="Morin E."/>
            <person name="Salamov A."/>
            <person name="Lipzen A."/>
            <person name="Mereny Z."/>
            <person name="Hegedus B."/>
            <person name="Baldrian P."/>
            <person name="Stursova M."/>
            <person name="Weitz H."/>
            <person name="Taylor A."/>
            <person name="Grigoriev I.V."/>
            <person name="Nagy L.G."/>
            <person name="Martin F."/>
            <person name="Kauserud H."/>
        </authorList>
    </citation>
    <scope>NUCLEOTIDE SEQUENCE</scope>
    <source>
        <strain evidence="5">9144</strain>
    </source>
</reference>
<feature type="compositionally biased region" description="Basic and acidic residues" evidence="3">
    <location>
        <begin position="1"/>
        <end position="17"/>
    </location>
</feature>
<dbReference type="AlphaFoldDB" id="A0AAD6YMK1"/>
<evidence type="ECO:0000313" key="5">
    <source>
        <dbReference type="EMBL" id="KAJ7223485.1"/>
    </source>
</evidence>
<keyword evidence="6" id="KW-1185">Reference proteome</keyword>
<dbReference type="PROSITE" id="PS50013">
    <property type="entry name" value="CHROMO_2"/>
    <property type="match status" value="1"/>
</dbReference>
<protein>
    <recommendedName>
        <fullName evidence="4">Chromo domain-containing protein</fullName>
    </recommendedName>
</protein>